<feature type="domain" description="Sushi" evidence="7">
    <location>
        <begin position="2402"/>
        <end position="2465"/>
    </location>
</feature>
<evidence type="ECO:0000256" key="3">
    <source>
        <dbReference type="ARBA" id="ARBA00023180"/>
    </source>
</evidence>
<feature type="transmembrane region" description="Helical" evidence="5">
    <location>
        <begin position="85"/>
        <end position="104"/>
    </location>
</feature>
<dbReference type="OrthoDB" id="331862at2759"/>
<dbReference type="SMART" id="SM00004">
    <property type="entry name" value="NL"/>
    <property type="match status" value="1"/>
</dbReference>
<feature type="domain" description="LNR" evidence="6">
    <location>
        <begin position="3401"/>
        <end position="3437"/>
    </location>
</feature>
<dbReference type="Gene3D" id="4.10.470.20">
    <property type="match status" value="1"/>
</dbReference>
<feature type="compositionally biased region" description="Polar residues" evidence="4">
    <location>
        <begin position="3526"/>
        <end position="3537"/>
    </location>
</feature>
<feature type="region of interest" description="Disordered" evidence="4">
    <location>
        <begin position="3526"/>
        <end position="3557"/>
    </location>
</feature>
<keyword evidence="5" id="KW-1133">Transmembrane helix</keyword>
<organism evidence="8 9">
    <name type="scientific">Cystoisospora suis</name>
    <dbReference type="NCBI Taxonomy" id="483139"/>
    <lineage>
        <taxon>Eukaryota</taxon>
        <taxon>Sar</taxon>
        <taxon>Alveolata</taxon>
        <taxon>Apicomplexa</taxon>
        <taxon>Conoidasida</taxon>
        <taxon>Coccidia</taxon>
        <taxon>Eucoccidiorida</taxon>
        <taxon>Eimeriorina</taxon>
        <taxon>Sarcocystidae</taxon>
        <taxon>Cystoisospora</taxon>
    </lineage>
</organism>
<dbReference type="VEuPathDB" id="ToxoDB:CSUI_001200"/>
<feature type="region of interest" description="Disordered" evidence="4">
    <location>
        <begin position="199"/>
        <end position="285"/>
    </location>
</feature>
<keyword evidence="2" id="KW-1015">Disulfide bond</keyword>
<keyword evidence="5" id="KW-0812">Transmembrane</keyword>
<feature type="compositionally biased region" description="Basic and acidic residues" evidence="4">
    <location>
        <begin position="3640"/>
        <end position="3650"/>
    </location>
</feature>
<feature type="compositionally biased region" description="Basic and acidic residues" evidence="4">
    <location>
        <begin position="2096"/>
        <end position="2106"/>
    </location>
</feature>
<keyword evidence="1" id="KW-0677">Repeat</keyword>
<feature type="region of interest" description="Disordered" evidence="4">
    <location>
        <begin position="4343"/>
        <end position="4365"/>
    </location>
</feature>
<feature type="region of interest" description="Disordered" evidence="4">
    <location>
        <begin position="2459"/>
        <end position="2491"/>
    </location>
</feature>
<dbReference type="Proteomes" id="UP000221165">
    <property type="component" value="Unassembled WGS sequence"/>
</dbReference>
<feature type="domain" description="Sushi" evidence="7">
    <location>
        <begin position="3901"/>
        <end position="3966"/>
    </location>
</feature>
<feature type="compositionally biased region" description="Gly residues" evidence="4">
    <location>
        <begin position="4190"/>
        <end position="4201"/>
    </location>
</feature>
<evidence type="ECO:0000256" key="1">
    <source>
        <dbReference type="ARBA" id="ARBA00022737"/>
    </source>
</evidence>
<feature type="compositionally biased region" description="Basic and acidic residues" evidence="4">
    <location>
        <begin position="265"/>
        <end position="276"/>
    </location>
</feature>
<name>A0A2C6LDW5_9APIC</name>
<feature type="region of interest" description="Disordered" evidence="4">
    <location>
        <begin position="1800"/>
        <end position="1840"/>
    </location>
</feature>
<feature type="compositionally biased region" description="Polar residues" evidence="4">
    <location>
        <begin position="1809"/>
        <end position="1830"/>
    </location>
</feature>
<dbReference type="InterPro" id="IPR000800">
    <property type="entry name" value="Notch_dom"/>
</dbReference>
<feature type="region of interest" description="Disordered" evidence="4">
    <location>
        <begin position="4103"/>
        <end position="4125"/>
    </location>
</feature>
<feature type="compositionally biased region" description="Polar residues" evidence="4">
    <location>
        <begin position="3617"/>
        <end position="3626"/>
    </location>
</feature>
<feature type="region of interest" description="Disordered" evidence="4">
    <location>
        <begin position="3617"/>
        <end position="3659"/>
    </location>
</feature>
<feature type="compositionally biased region" description="Polar residues" evidence="4">
    <location>
        <begin position="32"/>
        <end position="43"/>
    </location>
</feature>
<feature type="domain" description="Sushi" evidence="7">
    <location>
        <begin position="1992"/>
        <end position="2051"/>
    </location>
</feature>
<comment type="caution">
    <text evidence="8">The sequence shown here is derived from an EMBL/GenBank/DDBJ whole genome shotgun (WGS) entry which is preliminary data.</text>
</comment>
<evidence type="ECO:0000256" key="4">
    <source>
        <dbReference type="SAM" id="MobiDB-lite"/>
    </source>
</evidence>
<feature type="domain" description="Sushi" evidence="7">
    <location>
        <begin position="1924"/>
        <end position="1988"/>
    </location>
</feature>
<feature type="compositionally biased region" description="Polar residues" evidence="4">
    <location>
        <begin position="909"/>
        <end position="927"/>
    </location>
</feature>
<evidence type="ECO:0000256" key="2">
    <source>
        <dbReference type="ARBA" id="ARBA00023157"/>
    </source>
</evidence>
<feature type="compositionally biased region" description="Basic and acidic residues" evidence="4">
    <location>
        <begin position="3539"/>
        <end position="3548"/>
    </location>
</feature>
<feature type="compositionally biased region" description="Polar residues" evidence="4">
    <location>
        <begin position="4574"/>
        <end position="4591"/>
    </location>
</feature>
<evidence type="ECO:0000256" key="5">
    <source>
        <dbReference type="SAM" id="Phobius"/>
    </source>
</evidence>
<proteinExistence type="predicted"/>
<feature type="region of interest" description="Disordered" evidence="4">
    <location>
        <begin position="4515"/>
        <end position="4651"/>
    </location>
</feature>
<feature type="region of interest" description="Disordered" evidence="4">
    <location>
        <begin position="4674"/>
        <end position="4704"/>
    </location>
</feature>
<accession>A0A2C6LDW5</accession>
<feature type="region of interest" description="Disordered" evidence="4">
    <location>
        <begin position="900"/>
        <end position="933"/>
    </location>
</feature>
<feature type="region of interest" description="Disordered" evidence="4">
    <location>
        <begin position="24"/>
        <end position="45"/>
    </location>
</feature>
<dbReference type="EMBL" id="MIGC01000477">
    <property type="protein sequence ID" value="PHJ24936.1"/>
    <property type="molecule type" value="Genomic_DNA"/>
</dbReference>
<feature type="domain" description="Sushi" evidence="7">
    <location>
        <begin position="2239"/>
        <end position="2302"/>
    </location>
</feature>
<protein>
    <submittedName>
        <fullName evidence="8">Sushi domain (Scr repeat) domain-containing protein</fullName>
    </submittedName>
</protein>
<evidence type="ECO:0000259" key="7">
    <source>
        <dbReference type="SMART" id="SM00032"/>
    </source>
</evidence>
<feature type="compositionally biased region" description="Low complexity" evidence="4">
    <location>
        <begin position="228"/>
        <end position="239"/>
    </location>
</feature>
<dbReference type="InterPro" id="IPR000436">
    <property type="entry name" value="Sushi_SCR_CCP_dom"/>
</dbReference>
<keyword evidence="9" id="KW-1185">Reference proteome</keyword>
<gene>
    <name evidence="8" type="ORF">CSUI_001200</name>
</gene>
<feature type="compositionally biased region" description="Polar residues" evidence="4">
    <location>
        <begin position="213"/>
        <end position="222"/>
    </location>
</feature>
<keyword evidence="3" id="KW-0325">Glycoprotein</keyword>
<sequence>MTRKVATTGLACYGCRECQDASAASDSRRQHGSASRTQLNGNVPSRIAAGPNKFLLIRVRPGTTLGGARAVSHTPWILHPLKTMLLFWFGLCLAGVLFSIPSAVPPSPPSIGQLNRARFDGVLLPVQGAAAPSSKEATEDLPKPHDVVASHHNTAKLLTTESGGRPGVLRVFDALGGPMRGSGGSSLFNMNNRLFQAGQLSPASDGGTFFRGDTSSRGQPNARSHIFATDSSSASADIPDSGERPPARRMPTNAPVVDVPLEADEGGRPRQLQQDRRHAHPPKSMRDVSKRLLELHSCVHDTDCFGAGRRCIERRCWGFAGPETRPFLCRLGDPCHLTLKGHFYGEGGQAGNGVFALRVVKGEGYATCGLSAEHVNVDAGAAMERQHGRHSAFQPASLPDGFNPTGGDSAVLSGGKPSSFELEEDFPGFCPAEDYHRHGDCPLFGSEPIPKQPATFNTSKYIVGQIGDQTEDIFVSGTGRGTHTHDTSTTIDGLLPEEILKCTYESSLRPQAECALKLGSDLLNQLNVGTYTLCGCSGTDLTGQGEACSAVEDFAVPVGRLVVAGFTPHQAHLPHEISPVVDKRRGKESVMYRGTDVSSDTEAAFSNSAAHRLRISSDSRGASDHTDDSNPALSEHTDIRTFVCTVGNVCELSKMWGVGLDAGSFYVEALPSEQADSCEGLRGDSSVLTEEAVVRLPCRAYAEGSFCVVSLPPAALAALSMPTARESSAHDHSTDTAYLPGSRESQQVGDAEKAHGSLAEETEAGLHERKTLKKKQLLSHVHAGHRRLSIGSLSSGIKPLLKQKVRWADHQDPSSAVLHDSVTPMSPRRSGTSLVSVATLCGCNSRLDGPRCEAPVLLGKLIIKTPKVKEDVKYSIMRDIEDTRVEEAQLLEDSLSPQSISLAPFTGAPATTQESTPTDLSHPSTPGTLEESDVATNMTASSGSTNLESRTNVAEPSKWRLLQYITGPAANSQAALEGKKGDGRLATECKVNTDCFGGMGVCDKGRCVGFVPDKQDSRLFRCVEGYWCDIKPGDIPGKGITDKFEVIATTPSEPCGTARNLKPTESLFANANKWICDSTSPSSCIFRAGVGHRRNKTHTVEGVRLCGCPNLDTNGDDVPCNHVRDFFVPLGRLGVQECLTNAHCVDNAFAYCVEDHCGGFLVSAAAAGVNAFTCIRNQQCTLQSIAAKSVDQALKVIPVAANFSCGAEAALDPDYVKTSALPCVADVNNDGVCDINLGVNRALGQVLQRYPVTPTVSTGTECEPRLTTVRLRQRSVTSVREQVAARVTNSTGIVLDFPGPKAGANAGVTHEILGLKLTLTTRLCGCSGQDVGGNGKTCDEASDFDKDLGLVANVQCIVNQDCPNNALCAKGECVEDDMDPYIVSMYPMNDTFAVPPVTHIDLIFNENIKFGRPRAALMVANLQNPSQQYLITLPNNAANLKKITPPVLTSGSRLLPGSSSAGSSRSSDARAGSVNLSSLAGGLVNQSQSEEMGGPGAANNKWVVEILGQKLRIIPDKDAVSLPLGDYRIGIEFGFVTDLIGNMNKGENNLRFTLSNDANCPFLYVTGFTTENGNCNGLYSPADPMNDQASWQGGEKNAFFIYWKKEVRDNGKLQQGGNWIVDTNYDDSSFLAFADLTAHADKKRGRSKAVPPSGLWHKWTGATRSPQPEVSIYCAQAPDRSPASLIAVDPPIGSPFQLSASTLLPLRPITLTFNKPMNYGHWASIKLVPRNPGGGESGGVKKRTIRWITDLEAGMRGDSIKISNRPAKAVIPSAASASSTARTLNENRLIHEVIEDETEADFAPHGRSASPSSQNSLLRSPASRQLQRSTTPPPSSGLVGVVELHVKDPLVPGETYDLVAELGALTDLAYNPWGPVEKGIIVFHTTGGRCAAALSQANVVLSFPEVSPSRTQSDLLSESGHGGVTEAGHEILGLPAGSQDADDGTQIRVRCRPGYSVHASLKNAPHAEETHLVCEDGKWRGSKDLPKCFPSCGPYPVLGGAYRMSGDVGGEGLEGEVVNIQCTDTAEVLSQVARQAVTCTQGKWEPLLVKCGATCPPLGPTLGSRYQVMMTANQTEMSLSTTGRSSGGNGRQQIPESREAKEGEKRTVLCAEGASSVKESYSSSTLAARGDERQLLGDSEEVLCGKTGWADVRLKCFADCPKEQLLSTLLQHGQGLEPSGGVGQMKKAVKHGERQTVKCASGFLPSNATRQTFVTTCHDGRWQALSPAPPSSPLCVPRCPPLDLPPEAYTVSPLPDMIGPDGALQQVLEVTCAPQAVAVGSSKRQQLTCSRGGVWDLLTVQCKAPCGPPLEQLGDRYELRNGEEEQSGTLNAHRQGETYKHGTEAVVGCAPGAAVDGGALGDSHKIACDDGTWQSAYRVVGGTGLHGVTKRGQVDLKCRRGCGVPPVPPELQPRLLAPRAALLRRWEHEQQLQVACARGFSSQDGADFEVLTCRDGSWEAVTSQSRSPGAGGRSSQEPASTPRDHKPRGFPTGLKLACRRECDGQEIRRAAQIHHFEVPSSFSASSFKHNAAIGLSCQAGFSVVTGDSHNAEMRCRYGSLELPRTVCARPSCSDGIMNGDETGVDCGGMHCSPCTYCEDGVQNNGETGVDCGGPCPACVSCSFPPPAQVGLDNKQVVSFVLPPSNTGELSSIPRGLYMPLEEAQTWVRRELRGQLPPGAALHIQCAHPSALNASEARFAVLSCKRGRWAWSSKNNESLSRGMAAVSGGSPLVCKVPSCFDGIRNGDETGVDCGGSCTQVCPSCFNGIKDGDEDDVDCGGSTCEPCGHCSPRALKPFLRNKELFVVRRHTSSAVGGAHLAPGLAGVVDKQLAEEGLLHTALTKPGQQLQVKCKLSTDTDVVVQCRNGIWSVVSGPPLSSSLSSFFASSRGSGMWWPQQAAEAHQVLENFYETCASQAVDLSLEGMGGITATQWTGKPVGLNNRSRDSIVAPLTWKNGGALATFAVPDFGLTSEGKPTPPCVSRMLDAFRSSLRGECGALVFGNSALKLSSFCANSCMRSLKSALATVEASDNVGTPGGCSTLQEATQARQIAKLLLSLLDIWCTQKNGLYCFAEASASFNFVRSMYTQARASPSFFMGELSSYCPADSCFRSNIRQLVVLAKLSQLIDVHMPAFPSSYKTTKSLGRNLSSTENAQVDTLMGEWDGAMSRESVLGDSFRLTPGVDEELIRQKPEESSSLLSVRPASPARRLLPLSHGESHVRVQLRNGVTGSPDFQGTKGFLEDITNISEIVDLLCIEVDGRSCAEDVLKVGLNNPVFNSPVSDDEKSQRLCTREPCLLEVTRVFGQLLIDASDRAADRYRFIAKEKETVDGTRPEASQNREETREIQPHPYNAVLGMVMKHWGRTFCHRNMRGSLCGGLVFPSVLDVAVAQQSRANYTPADNERRYRKCTCPTTLIGDGDCDVACFNEECGWDGGDCLATELVFPVYRHLVNQIGTEVADACNPFNAAFACGTQEDGAFLTADTRKDCTSHFKRLVETRGCCLAAQLELLRDLLETDLRLLAATGNSPSSYTSSTGLVNESHKQEKKTGQSDGHQAAPTQLWRSNTWVQIDRSSAFFEFACKRQLDRTCSRGLNRSAYAVEMKLENLNFDALIERPTQPSTASTTGLLPSPDSGRPTHQSVSRDNRAKESPARALVRTPRESELRRVLREELAALLALPAADIVEMRLWRGSVDVSAVVDAGWLANKATFKERVQALTADPVSPLSLNHVLSESLTRHLSSTSSALLSVLPTTPAGKLLLAIKGNPDLAITLAPAYTKITQIPFQQNSSAAGGFPLPLFGTFGTSELLVTSRPCVDTQGLIPPDGTSVYDAYKIWAPSRGSTGHAHGSTMVVECNTGHEPVEGVAPQTLVCNQGRWEPPTPSAPSRLPIAGHQRILVCRRPCPAYEKVDPMILRAEFVVSGLGTSDGDARTVMCAPGYSPRDPELMASTETIECVNGEWKPQRGLVCEKDFAAVSGSSSSFCSGPLSGLEESYKLTEVSLSPAKNPDISPDLSAALNIRLQPTGTTVQIFQVTCARGYIHAPSAGPQVAPNSISGTKLGVLYLACLEGALVTLGSEELFPLGGSAQARRAEHLAESFESRLRNARPMRITPKQRRPSASASFSGEEEDDVKRNLLCVRDVRLDPPPGLKPISDTVMVFLCLLILFVLVVALIAGWWIWNARKKRKAARSAAGGGSESHGGGSCDESDPKDAFKRRITGEAVMMDGSLMMTGASAEQFLATYLMSSANVGTAKLVGDSTGTAAGSVMLGPLKEHELLAAQMYIDHAHAETSPSFAKPSGLMKPATAAMMIGTQNTQNALMLLQQQNGYPFTAVKEGDGALVRRMRPPAANGEDDDGRTNQTSFPFSPIYLRGLPGDRGSVQEVREQSVLEDESLSTVASKLPTEHIDHQQFLRLLQHQGGLQMQPTPTEGATGCRLFGQTCQSGRRSFTQPDRQLVALQQNQQAIFVGDHGQGDIHGHLSSVPLALDEGESGEEGPSEPASPDVDARVFGTASPSMFQQVRPLPPQSLLSGQEQRTAVCAADRGETRADSVSEDPLIEGDSRSYSLSSRRHGKRLSGSSLQEADHTAATNSCGGSAGPRRHSLYSHMKGALGRSPREDRTARVSPSLSFDPASCLDQHQQPPVSPRSEDELYPDDSASCVGQQGYRLTAGLLMPSPNSDISASSSTLELEQQRVAQPANANIARCR</sequence>
<feature type="region of interest" description="Disordered" evidence="4">
    <location>
        <begin position="2078"/>
        <end position="2106"/>
    </location>
</feature>
<dbReference type="SMART" id="SM00032">
    <property type="entry name" value="CCP"/>
    <property type="match status" value="7"/>
</dbReference>
<feature type="compositionally biased region" description="Low complexity" evidence="4">
    <location>
        <begin position="4674"/>
        <end position="4683"/>
    </location>
</feature>
<reference evidence="8 9" key="1">
    <citation type="journal article" date="2017" name="Int. J. Parasitol.">
        <title>The genome of the protozoan parasite Cystoisospora suis and a reverse vaccinology approach to identify vaccine candidates.</title>
        <authorList>
            <person name="Palmieri N."/>
            <person name="Shrestha A."/>
            <person name="Ruttkowski B."/>
            <person name="Beck T."/>
            <person name="Vogl C."/>
            <person name="Tomley F."/>
            <person name="Blake D.P."/>
            <person name="Joachim A."/>
        </authorList>
    </citation>
    <scope>NUCLEOTIDE SEQUENCE [LARGE SCALE GENOMIC DNA]</scope>
    <source>
        <strain evidence="8 9">Wien I</strain>
    </source>
</reference>
<feature type="transmembrane region" description="Helical" evidence="5">
    <location>
        <begin position="4154"/>
        <end position="4177"/>
    </location>
</feature>
<dbReference type="GeneID" id="94424617"/>
<dbReference type="Pfam" id="PF00066">
    <property type="entry name" value="Notch"/>
    <property type="match status" value="1"/>
</dbReference>
<feature type="region of interest" description="Disordered" evidence="4">
    <location>
        <begin position="4189"/>
        <end position="4208"/>
    </location>
</feature>
<evidence type="ECO:0000259" key="6">
    <source>
        <dbReference type="SMART" id="SM00004"/>
    </source>
</evidence>
<feature type="compositionally biased region" description="Polar residues" evidence="4">
    <location>
        <begin position="2460"/>
        <end position="2479"/>
    </location>
</feature>
<feature type="region of interest" description="Disordered" evidence="4">
    <location>
        <begin position="726"/>
        <end position="768"/>
    </location>
</feature>
<evidence type="ECO:0000313" key="8">
    <source>
        <dbReference type="EMBL" id="PHJ24936.1"/>
    </source>
</evidence>
<keyword evidence="5" id="KW-0472">Membrane</keyword>
<feature type="domain" description="Sushi" evidence="7">
    <location>
        <begin position="2306"/>
        <end position="2379"/>
    </location>
</feature>
<dbReference type="RefSeq" id="XP_067926608.1">
    <property type="nucleotide sequence ID" value="XM_068061406.1"/>
</dbReference>
<feature type="domain" description="Sushi" evidence="7">
    <location>
        <begin position="3813"/>
        <end position="3882"/>
    </location>
</feature>
<evidence type="ECO:0000313" key="9">
    <source>
        <dbReference type="Proteomes" id="UP000221165"/>
    </source>
</evidence>